<evidence type="ECO:0000313" key="2">
    <source>
        <dbReference type="Proteomes" id="UP000198775"/>
    </source>
</evidence>
<keyword evidence="2" id="KW-1185">Reference proteome</keyword>
<proteinExistence type="predicted"/>
<dbReference type="AlphaFoldDB" id="A0A1H8VL30"/>
<evidence type="ECO:0000313" key="1">
    <source>
        <dbReference type="EMBL" id="SEP15994.1"/>
    </source>
</evidence>
<sequence length="40" mass="4709">MLLVERVEQFTLFIHQLTNTLADIVEIVVRWLGGILTHCW</sequence>
<organism evidence="1 2">
    <name type="scientific">Halorientalis persicus</name>
    <dbReference type="NCBI Taxonomy" id="1367881"/>
    <lineage>
        <taxon>Archaea</taxon>
        <taxon>Methanobacteriati</taxon>
        <taxon>Methanobacteriota</taxon>
        <taxon>Stenosarchaea group</taxon>
        <taxon>Halobacteria</taxon>
        <taxon>Halobacteriales</taxon>
        <taxon>Haloarculaceae</taxon>
        <taxon>Halorientalis</taxon>
    </lineage>
</organism>
<dbReference type="EMBL" id="FOCX01000039">
    <property type="protein sequence ID" value="SEP15994.1"/>
    <property type="molecule type" value="Genomic_DNA"/>
</dbReference>
<gene>
    <name evidence="1" type="ORF">SAMN05216388_10392</name>
</gene>
<name>A0A1H8VL30_9EURY</name>
<accession>A0A1H8VL30</accession>
<reference evidence="2" key="1">
    <citation type="submission" date="2016-10" db="EMBL/GenBank/DDBJ databases">
        <authorList>
            <person name="Varghese N."/>
            <person name="Submissions S."/>
        </authorList>
    </citation>
    <scope>NUCLEOTIDE SEQUENCE [LARGE SCALE GENOMIC DNA]</scope>
    <source>
        <strain evidence="2">IBRC-M 10043</strain>
    </source>
</reference>
<dbReference type="Proteomes" id="UP000198775">
    <property type="component" value="Unassembled WGS sequence"/>
</dbReference>
<protein>
    <submittedName>
        <fullName evidence="1">Uncharacterized protein</fullName>
    </submittedName>
</protein>